<dbReference type="Gene3D" id="3.20.20.70">
    <property type="entry name" value="Aldolase class I"/>
    <property type="match status" value="1"/>
</dbReference>
<evidence type="ECO:0000256" key="3">
    <source>
        <dbReference type="ARBA" id="ARBA00023295"/>
    </source>
</evidence>
<dbReference type="InterPro" id="IPR013780">
    <property type="entry name" value="Glyco_hydro_b"/>
</dbReference>
<organism evidence="5 6">
    <name type="scientific">Mesocestoides corti</name>
    <name type="common">Flatworm</name>
    <dbReference type="NCBI Taxonomy" id="53468"/>
    <lineage>
        <taxon>Eukaryota</taxon>
        <taxon>Metazoa</taxon>
        <taxon>Spiralia</taxon>
        <taxon>Lophotrochozoa</taxon>
        <taxon>Platyhelminthes</taxon>
        <taxon>Cestoda</taxon>
        <taxon>Eucestoda</taxon>
        <taxon>Cyclophyllidea</taxon>
        <taxon>Mesocestoididae</taxon>
        <taxon>Mesocestoides</taxon>
    </lineage>
</organism>
<dbReference type="GO" id="GO:0004557">
    <property type="term" value="F:alpha-galactosidase activity"/>
    <property type="evidence" value="ECO:0007669"/>
    <property type="project" value="TreeGrafter"/>
</dbReference>
<dbReference type="PANTHER" id="PTHR11452">
    <property type="entry name" value="ALPHA-GALACTOSIDASE/ALPHA-N-ACETYLGALACTOSAMINIDASE"/>
    <property type="match status" value="1"/>
</dbReference>
<keyword evidence="4" id="KW-1015">Disulfide bond</keyword>
<dbReference type="STRING" id="53468.A0A0R3UQV2"/>
<keyword evidence="2 4" id="KW-0378">Hydrolase</keyword>
<evidence type="ECO:0000313" key="6">
    <source>
        <dbReference type="Proteomes" id="UP000267029"/>
    </source>
</evidence>
<dbReference type="SUPFAM" id="SSF51445">
    <property type="entry name" value="(Trans)glycosidases"/>
    <property type="match status" value="1"/>
</dbReference>
<sequence>MKWLSEFVHSLGLKFGIYLDFGTKTCGGYPGSMEFLQLDAKTMAEWGVDYVKMDACYSDTKIQANGFAEFEHYLNATNRPIVFACSYPAYQAWRDEPGLNWTQLSENCNLWRMLDDVQDSWVSVRSIMKQYEANRKTLMPVSGPGHWNDLDMLLGGNFGLSLDETRVQFGMWAMHAAPLILSVDLAVMRPDVKKILQAEVVIRVNQDKLGLPSDLIMPDLGIKVWRKKLADFNQGWALAFVYLNDEAGHPTALVTSLNDLGIHGKDAAFKLIDAFTGEEVLTTTASDPFEVRINPSGIVMLVVQPL</sequence>
<dbReference type="Proteomes" id="UP000267029">
    <property type="component" value="Unassembled WGS sequence"/>
</dbReference>
<dbReference type="EC" id="3.2.1.-" evidence="4"/>
<keyword evidence="3 4" id="KW-0326">Glycosidase</keyword>
<dbReference type="Gene3D" id="2.60.40.1180">
    <property type="entry name" value="Golgi alpha-mannosidase II"/>
    <property type="match status" value="1"/>
</dbReference>
<dbReference type="CDD" id="cd14792">
    <property type="entry name" value="GH27"/>
    <property type="match status" value="1"/>
</dbReference>
<keyword evidence="6" id="KW-1185">Reference proteome</keyword>
<dbReference type="WBParaSite" id="MCU_011987-RA">
    <property type="protein sequence ID" value="MCU_011987-RA"/>
    <property type="gene ID" value="MCU_011987"/>
</dbReference>
<dbReference type="OrthoDB" id="5795902at2759"/>
<dbReference type="Pfam" id="PF16499">
    <property type="entry name" value="Melibiase_2"/>
    <property type="match status" value="1"/>
</dbReference>
<protein>
    <recommendedName>
        <fullName evidence="4">Alpha-galactosidase</fullName>
        <ecNumber evidence="4">3.2.1.-</ecNumber>
    </recommendedName>
</protein>
<proteinExistence type="inferred from homology"/>
<dbReference type="InterPro" id="IPR002241">
    <property type="entry name" value="Glyco_hydro_27"/>
</dbReference>
<evidence type="ECO:0000256" key="2">
    <source>
        <dbReference type="ARBA" id="ARBA00022801"/>
    </source>
</evidence>
<evidence type="ECO:0000313" key="5">
    <source>
        <dbReference type="EMBL" id="VDD84255.1"/>
    </source>
</evidence>
<dbReference type="AlphaFoldDB" id="A0A0R3UQV2"/>
<dbReference type="PRINTS" id="PR00740">
    <property type="entry name" value="GLHYDRLASE27"/>
</dbReference>
<comment type="subunit">
    <text evidence="4">Homodimer.</text>
</comment>
<reference evidence="7" key="2">
    <citation type="submission" date="2019-11" db="UniProtKB">
        <authorList>
            <consortium name="WormBaseParasite"/>
        </authorList>
    </citation>
    <scope>IDENTIFICATION</scope>
</reference>
<dbReference type="GO" id="GO:0005737">
    <property type="term" value="C:cytoplasm"/>
    <property type="evidence" value="ECO:0007669"/>
    <property type="project" value="TreeGrafter"/>
</dbReference>
<dbReference type="GO" id="GO:0016139">
    <property type="term" value="P:glycoside catabolic process"/>
    <property type="evidence" value="ECO:0007669"/>
    <property type="project" value="TreeGrafter"/>
</dbReference>
<dbReference type="PANTHER" id="PTHR11452:SF83">
    <property type="entry name" value="ALPHA-GALACTOSIDASE"/>
    <property type="match status" value="1"/>
</dbReference>
<dbReference type="InterPro" id="IPR017853">
    <property type="entry name" value="GH"/>
</dbReference>
<dbReference type="SUPFAM" id="SSF51011">
    <property type="entry name" value="Glycosyl hydrolase domain"/>
    <property type="match status" value="1"/>
</dbReference>
<comment type="similarity">
    <text evidence="1 4">Belongs to the glycosyl hydrolase 27 family.</text>
</comment>
<dbReference type="InterPro" id="IPR013785">
    <property type="entry name" value="Aldolase_TIM"/>
</dbReference>
<dbReference type="EMBL" id="UXSR01006110">
    <property type="protein sequence ID" value="VDD84255.1"/>
    <property type="molecule type" value="Genomic_DNA"/>
</dbReference>
<gene>
    <name evidence="5" type="ORF">MCOS_LOCUS10258</name>
</gene>
<dbReference type="GO" id="GO:0009311">
    <property type="term" value="P:oligosaccharide metabolic process"/>
    <property type="evidence" value="ECO:0007669"/>
    <property type="project" value="TreeGrafter"/>
</dbReference>
<evidence type="ECO:0000256" key="1">
    <source>
        <dbReference type="ARBA" id="ARBA00009743"/>
    </source>
</evidence>
<evidence type="ECO:0000256" key="4">
    <source>
        <dbReference type="RuleBase" id="RU361168"/>
    </source>
</evidence>
<accession>A0A0R3UQV2</accession>
<evidence type="ECO:0000313" key="7">
    <source>
        <dbReference type="WBParaSite" id="MCU_011987-RA"/>
    </source>
</evidence>
<name>A0A0R3UQV2_MESCO</name>
<reference evidence="5 6" key="1">
    <citation type="submission" date="2018-10" db="EMBL/GenBank/DDBJ databases">
        <authorList>
            <consortium name="Pathogen Informatics"/>
        </authorList>
    </citation>
    <scope>NUCLEOTIDE SEQUENCE [LARGE SCALE GENOMIC DNA]</scope>
</reference>